<sequence length="466" mass="49308">MAAGHGPLRRRLSAVLVMLAVALPACRAAAEAMVPVAPQQAREAAVAAWQAGDLATARLIAQNLVARDASDPLAQHLLALIALAEGKLPEARQAARRAYGGAQSDLQRRSAALVAANVAAREARGLALRYWLRQATDATDDATARAQGRAALNNLRALSPWSSALRFSLSPSSNVNGGADSAFNIVEGVDYIGTLDGDAQALSGVIGTMTGDLGYRIAQSATSETRLTSRLYLKRVALSAEAKEQAVSLTASDLATTSLDLGVTHLMRPEGMQGTLELGLSFGLNEEGDDAARSLRLDATRRRPLGRTGEITLGVGWDMEQDLTGARQARQMPSLNFAASHRLASGDRIGASAVAYGVHSEIANQRRFGGQLRMQYTLGQPVGSFSLGGSLGASYTRYPNYMVLFDHPEGGRRDVTLFGEVTLGLDKMSWAGFAPTVTLRASQSDSNVSAFDTRQIGVMIGIKSLF</sequence>
<dbReference type="STRING" id="933059.SAMN04488103_103281"/>
<dbReference type="RefSeq" id="WP_091300004.1">
    <property type="nucleotide sequence ID" value="NZ_FOCE01000003.1"/>
</dbReference>
<dbReference type="AlphaFoldDB" id="A0A1H8ECE3"/>
<keyword evidence="3" id="KW-1185">Reference proteome</keyword>
<dbReference type="OrthoDB" id="7684399at2"/>
<proteinExistence type="predicted"/>
<keyword evidence="1" id="KW-0732">Signal</keyword>
<evidence type="ECO:0000313" key="2">
    <source>
        <dbReference type="EMBL" id="SEN17189.1"/>
    </source>
</evidence>
<dbReference type="Proteomes" id="UP000198761">
    <property type="component" value="Unassembled WGS sequence"/>
</dbReference>
<protein>
    <recommendedName>
        <fullName evidence="4">DUF560 domain-containing protein</fullName>
    </recommendedName>
</protein>
<dbReference type="EMBL" id="FOCE01000003">
    <property type="protein sequence ID" value="SEN17189.1"/>
    <property type="molecule type" value="Genomic_DNA"/>
</dbReference>
<evidence type="ECO:0000313" key="3">
    <source>
        <dbReference type="Proteomes" id="UP000198761"/>
    </source>
</evidence>
<organism evidence="2 3">
    <name type="scientific">Gemmobacter aquatilis</name>
    <dbReference type="NCBI Taxonomy" id="933059"/>
    <lineage>
        <taxon>Bacteria</taxon>
        <taxon>Pseudomonadati</taxon>
        <taxon>Pseudomonadota</taxon>
        <taxon>Alphaproteobacteria</taxon>
        <taxon>Rhodobacterales</taxon>
        <taxon>Paracoccaceae</taxon>
        <taxon>Gemmobacter</taxon>
    </lineage>
</organism>
<feature type="signal peptide" evidence="1">
    <location>
        <begin position="1"/>
        <end position="27"/>
    </location>
</feature>
<reference evidence="2 3" key="1">
    <citation type="submission" date="2016-10" db="EMBL/GenBank/DDBJ databases">
        <authorList>
            <person name="de Groot N.N."/>
        </authorList>
    </citation>
    <scope>NUCLEOTIDE SEQUENCE [LARGE SCALE GENOMIC DNA]</scope>
    <source>
        <strain evidence="2 3">DSM 3857</strain>
    </source>
</reference>
<evidence type="ECO:0000256" key="1">
    <source>
        <dbReference type="SAM" id="SignalP"/>
    </source>
</evidence>
<evidence type="ECO:0008006" key="4">
    <source>
        <dbReference type="Google" id="ProtNLM"/>
    </source>
</evidence>
<gene>
    <name evidence="2" type="ORF">SAMN04488103_103281</name>
</gene>
<feature type="chain" id="PRO_5011685971" description="DUF560 domain-containing protein" evidence="1">
    <location>
        <begin position="28"/>
        <end position="466"/>
    </location>
</feature>
<accession>A0A1H8ECE3</accession>
<name>A0A1H8ECE3_9RHOB</name>